<evidence type="ECO:0000313" key="3">
    <source>
        <dbReference type="Proteomes" id="UP001164286"/>
    </source>
</evidence>
<reference evidence="2" key="1">
    <citation type="journal article" date="2022" name="G3 (Bethesda)">
        <title>High quality genome of the basidiomycete yeast Dioszegia hungarica PDD-24b-2 isolated from cloud water.</title>
        <authorList>
            <person name="Jarrige D."/>
            <person name="Haridas S."/>
            <person name="Bleykasten-Grosshans C."/>
            <person name="Joly M."/>
            <person name="Nadalig T."/>
            <person name="Sancelme M."/>
            <person name="Vuilleumier S."/>
            <person name="Grigoriev I.V."/>
            <person name="Amato P."/>
            <person name="Bringel F."/>
        </authorList>
    </citation>
    <scope>NUCLEOTIDE SEQUENCE</scope>
    <source>
        <strain evidence="2">PDD-24b-2</strain>
    </source>
</reference>
<dbReference type="InterPro" id="IPR025187">
    <property type="entry name" value="DUF4112"/>
</dbReference>
<dbReference type="Pfam" id="PF13430">
    <property type="entry name" value="DUF4112"/>
    <property type="match status" value="1"/>
</dbReference>
<dbReference type="AlphaFoldDB" id="A0AA38H9Z4"/>
<evidence type="ECO:0000256" key="1">
    <source>
        <dbReference type="SAM" id="MobiDB-lite"/>
    </source>
</evidence>
<comment type="caution">
    <text evidence="2">The sequence shown here is derived from an EMBL/GenBank/DDBJ whole genome shotgun (WGS) entry which is preliminary data.</text>
</comment>
<protein>
    <submittedName>
        <fullName evidence="2">Uncharacterized protein</fullName>
    </submittedName>
</protein>
<organism evidence="2 3">
    <name type="scientific">Dioszegia hungarica</name>
    <dbReference type="NCBI Taxonomy" id="4972"/>
    <lineage>
        <taxon>Eukaryota</taxon>
        <taxon>Fungi</taxon>
        <taxon>Dikarya</taxon>
        <taxon>Basidiomycota</taxon>
        <taxon>Agaricomycotina</taxon>
        <taxon>Tremellomycetes</taxon>
        <taxon>Tremellales</taxon>
        <taxon>Bulleribasidiaceae</taxon>
        <taxon>Dioszegia</taxon>
    </lineage>
</organism>
<dbReference type="PANTHER" id="PTHR35519:SF2">
    <property type="entry name" value="PH DOMAIN PROTEIN"/>
    <property type="match status" value="1"/>
</dbReference>
<name>A0AA38H9Z4_9TREE</name>
<proteinExistence type="predicted"/>
<dbReference type="EMBL" id="JAKWFO010000005">
    <property type="protein sequence ID" value="KAI9637103.1"/>
    <property type="molecule type" value="Genomic_DNA"/>
</dbReference>
<keyword evidence="3" id="KW-1185">Reference proteome</keyword>
<evidence type="ECO:0000313" key="2">
    <source>
        <dbReference type="EMBL" id="KAI9637103.1"/>
    </source>
</evidence>
<gene>
    <name evidence="2" type="ORF">MKK02DRAFT_45814</name>
</gene>
<accession>A0AA38H9Z4</accession>
<dbReference type="GeneID" id="77732830"/>
<dbReference type="PANTHER" id="PTHR35519">
    <property type="entry name" value="MEMBRANE PROTEINS"/>
    <property type="match status" value="1"/>
</dbReference>
<feature type="region of interest" description="Disordered" evidence="1">
    <location>
        <begin position="188"/>
        <end position="227"/>
    </location>
</feature>
<dbReference type="Proteomes" id="UP001164286">
    <property type="component" value="Unassembled WGS sequence"/>
</dbReference>
<sequence length="227" mass="24611">MSAIAGKLVMKVISKRAEQYEPPDPYYEYVTDARGKKQKQKRPVPPGLSQRDEKALKKIRKRAHRLDKGMNLCGFRVGYTFFIGIIPGAGDVVNGLLNYNLVVKPAKKLDLPSDLVTRMMFNNAISIGMGVVPLIGDVAMATWKTNSRNAGLLEAFLTIRGQEYLASIQQGTSAIPAQGEEGVSASELRKAFLPGAGQGSSAAEQGRIGQGTVLPHERPPPAVPVRR</sequence>
<dbReference type="RefSeq" id="XP_052946880.1">
    <property type="nucleotide sequence ID" value="XM_053093625.1"/>
</dbReference>